<evidence type="ECO:0000256" key="5">
    <source>
        <dbReference type="ARBA" id="ARBA00022989"/>
    </source>
</evidence>
<reference evidence="11" key="1">
    <citation type="journal article" date="2023" name="Proc. Natl. Acad. Sci. U.S.A.">
        <title>Genomic and structural basis for evolution of tropane alkaloid biosynthesis.</title>
        <authorList>
            <person name="Wanga Y.-J."/>
            <person name="Taina T."/>
            <person name="Yua J.-Y."/>
            <person name="Lia J."/>
            <person name="Xua B."/>
            <person name="Chenc J."/>
            <person name="D'Auriad J.C."/>
            <person name="Huanga J.-P."/>
            <person name="Huanga S.-X."/>
        </authorList>
    </citation>
    <scope>NUCLEOTIDE SEQUENCE [LARGE SCALE GENOMIC DNA]</scope>
    <source>
        <strain evidence="11">cv. KIB-2019</strain>
    </source>
</reference>
<evidence type="ECO:0000256" key="6">
    <source>
        <dbReference type="ARBA" id="ARBA00023136"/>
    </source>
</evidence>
<evidence type="ECO:0008006" key="12">
    <source>
        <dbReference type="Google" id="ProtNLM"/>
    </source>
</evidence>
<comment type="similarity">
    <text evidence="2">Belongs to the PC-esterase family. TBL subfamily.</text>
</comment>
<evidence type="ECO:0000256" key="1">
    <source>
        <dbReference type="ARBA" id="ARBA00004167"/>
    </source>
</evidence>
<evidence type="ECO:0000256" key="7">
    <source>
        <dbReference type="SAM" id="Phobius"/>
    </source>
</evidence>
<dbReference type="GO" id="GO:0016020">
    <property type="term" value="C:membrane"/>
    <property type="evidence" value="ECO:0007669"/>
    <property type="project" value="UniProtKB-SubCell"/>
</dbReference>
<dbReference type="Pfam" id="PF13839">
    <property type="entry name" value="PC-Esterase"/>
    <property type="match status" value="1"/>
</dbReference>
<comment type="subcellular location">
    <subcellularLocation>
        <location evidence="1">Membrane</location>
        <topology evidence="1">Single-pass membrane protein</topology>
    </subcellularLocation>
</comment>
<dbReference type="InterPro" id="IPR025846">
    <property type="entry name" value="TBL_N"/>
</dbReference>
<name>A0A9Q1N1P7_9SOLA</name>
<evidence type="ECO:0000256" key="2">
    <source>
        <dbReference type="ARBA" id="ARBA00007727"/>
    </source>
</evidence>
<dbReference type="Pfam" id="PF14416">
    <property type="entry name" value="PMR5N"/>
    <property type="match status" value="1"/>
</dbReference>
<feature type="domain" description="Trichome birefringence-like C-terminal" evidence="8">
    <location>
        <begin position="127"/>
        <end position="376"/>
    </location>
</feature>
<dbReference type="EMBL" id="JAJAGQ010000002">
    <property type="protein sequence ID" value="KAJ8570893.1"/>
    <property type="molecule type" value="Genomic_DNA"/>
</dbReference>
<keyword evidence="4" id="KW-0735">Signal-anchor</keyword>
<dbReference type="GO" id="GO:0005794">
    <property type="term" value="C:Golgi apparatus"/>
    <property type="evidence" value="ECO:0007669"/>
    <property type="project" value="TreeGrafter"/>
</dbReference>
<dbReference type="GO" id="GO:0016413">
    <property type="term" value="F:O-acetyltransferase activity"/>
    <property type="evidence" value="ECO:0007669"/>
    <property type="project" value="InterPro"/>
</dbReference>
<evidence type="ECO:0000313" key="11">
    <source>
        <dbReference type="Proteomes" id="UP001152561"/>
    </source>
</evidence>
<dbReference type="InterPro" id="IPR029962">
    <property type="entry name" value="TBL"/>
</dbReference>
<feature type="domain" description="Trichome birefringence-like N-terminal" evidence="9">
    <location>
        <begin position="72"/>
        <end position="124"/>
    </location>
</feature>
<keyword evidence="5 7" id="KW-1133">Transmembrane helix</keyword>
<keyword evidence="6 7" id="KW-0472">Membrane</keyword>
<keyword evidence="11" id="KW-1185">Reference proteome</keyword>
<evidence type="ECO:0000259" key="8">
    <source>
        <dbReference type="Pfam" id="PF13839"/>
    </source>
</evidence>
<dbReference type="AlphaFoldDB" id="A0A9Q1N1P7"/>
<comment type="caution">
    <text evidence="10">The sequence shown here is derived from an EMBL/GenBank/DDBJ whole genome shotgun (WGS) entry which is preliminary data.</text>
</comment>
<protein>
    <recommendedName>
        <fullName evidence="12">Trichome birefringence-like N-terminal domain-containing protein</fullName>
    </recommendedName>
</protein>
<evidence type="ECO:0000313" key="10">
    <source>
        <dbReference type="EMBL" id="KAJ8570893.1"/>
    </source>
</evidence>
<evidence type="ECO:0000256" key="4">
    <source>
        <dbReference type="ARBA" id="ARBA00022968"/>
    </source>
</evidence>
<dbReference type="OrthoDB" id="630188at2759"/>
<evidence type="ECO:0000256" key="3">
    <source>
        <dbReference type="ARBA" id="ARBA00022692"/>
    </source>
</evidence>
<dbReference type="InterPro" id="IPR026057">
    <property type="entry name" value="TBL_C"/>
</dbReference>
<dbReference type="Proteomes" id="UP001152561">
    <property type="component" value="Unassembled WGS sequence"/>
</dbReference>
<dbReference type="PANTHER" id="PTHR32285:SF299">
    <property type="entry name" value="PROTEIN TRICHOME BIREFRINGENCE-LIKE 3"/>
    <property type="match status" value="1"/>
</dbReference>
<gene>
    <name evidence="10" type="ORF">K7X08_037865</name>
</gene>
<dbReference type="PANTHER" id="PTHR32285">
    <property type="entry name" value="PROTEIN TRICHOME BIREFRINGENCE-LIKE 9-RELATED"/>
    <property type="match status" value="1"/>
</dbReference>
<sequence length="514" mass="58112">MGWTKSARRKLSLPIITAIICTLFAFIFLISTIGSISRFKPCSKRNSADGIALESDWKDNPVDDKNDFDPDECSVNHGKWVFNSSIKPLYTDRTCPYIDKQYSCIKNGRNDSYYLHWEWQPDDCMFPRFNPEMALSKLRGKRLMFVGDSLQRNQWESFICLVESVIPKGKKSMKRGRVHSVFKAKEYDATIEFYWAPFLVESNTDMPIKSDPKERIIKVDSISQRAKHWLGVDILVFNTYVWWMSGLKTKALWGEFENGEGGYEELDTTVSYRVALRTWANWIDSTIDPTKTRVFFTTMSPSHQKNKEWGNINGIRCFNETRPVTKKGHWGTGSNKEMMNVVASVMGRMKVPVTVLNVTQLSEYRIDAHTSIYGKHIPPIQLPDPKVVQFNPQHMSPDLPNTETSMGAVMSKSGGSNPPAVTTENGETPATAVTMEMVLPTGTSVPPMLMVAAAQTIENTLNPAETQPQTPRPGAQTWANVVANNKLAARGMDLQFMAPEIKDGIKIANLIWRM</sequence>
<evidence type="ECO:0000259" key="9">
    <source>
        <dbReference type="Pfam" id="PF14416"/>
    </source>
</evidence>
<feature type="transmembrane region" description="Helical" evidence="7">
    <location>
        <begin position="12"/>
        <end position="36"/>
    </location>
</feature>
<accession>A0A9Q1N1P7</accession>
<proteinExistence type="inferred from homology"/>
<organism evidence="10 11">
    <name type="scientific">Anisodus acutangulus</name>
    <dbReference type="NCBI Taxonomy" id="402998"/>
    <lineage>
        <taxon>Eukaryota</taxon>
        <taxon>Viridiplantae</taxon>
        <taxon>Streptophyta</taxon>
        <taxon>Embryophyta</taxon>
        <taxon>Tracheophyta</taxon>
        <taxon>Spermatophyta</taxon>
        <taxon>Magnoliopsida</taxon>
        <taxon>eudicotyledons</taxon>
        <taxon>Gunneridae</taxon>
        <taxon>Pentapetalae</taxon>
        <taxon>asterids</taxon>
        <taxon>lamiids</taxon>
        <taxon>Solanales</taxon>
        <taxon>Solanaceae</taxon>
        <taxon>Solanoideae</taxon>
        <taxon>Hyoscyameae</taxon>
        <taxon>Anisodus</taxon>
    </lineage>
</organism>
<keyword evidence="3 7" id="KW-0812">Transmembrane</keyword>